<dbReference type="EMBL" id="QXFX01008192">
    <property type="protein sequence ID" value="KAE9055934.1"/>
    <property type="molecule type" value="Genomic_DNA"/>
</dbReference>
<accession>A0A6A3D5C8</accession>
<dbReference type="AlphaFoldDB" id="A0A6A3D5C8"/>
<protein>
    <recommendedName>
        <fullName evidence="15">RxLR effector protein</fullName>
    </recommendedName>
</protein>
<name>A0A6A3D5C8_9STRA</name>
<feature type="region of interest" description="Disordered" evidence="1">
    <location>
        <begin position="33"/>
        <end position="56"/>
    </location>
</feature>
<proteinExistence type="predicted"/>
<evidence type="ECO:0000256" key="2">
    <source>
        <dbReference type="SAM" id="SignalP"/>
    </source>
</evidence>
<dbReference type="Proteomes" id="UP000433483">
    <property type="component" value="Unassembled WGS sequence"/>
</dbReference>
<evidence type="ECO:0000313" key="5">
    <source>
        <dbReference type="EMBL" id="KAE9055934.1"/>
    </source>
</evidence>
<comment type="caution">
    <text evidence="3">The sequence shown here is derived from an EMBL/GenBank/DDBJ whole genome shotgun (WGS) entry which is preliminary data.</text>
</comment>
<dbReference type="Proteomes" id="UP000486351">
    <property type="component" value="Unassembled WGS sequence"/>
</dbReference>
<dbReference type="Proteomes" id="UP000460718">
    <property type="component" value="Unassembled WGS sequence"/>
</dbReference>
<evidence type="ECO:0000313" key="9">
    <source>
        <dbReference type="Proteomes" id="UP000429523"/>
    </source>
</evidence>
<feature type="chain" id="PRO_5036163431" description="RxLR effector protein" evidence="2">
    <location>
        <begin position="17"/>
        <end position="56"/>
    </location>
</feature>
<dbReference type="Proteomes" id="UP000429523">
    <property type="component" value="Unassembled WGS sequence"/>
</dbReference>
<evidence type="ECO:0000313" key="8">
    <source>
        <dbReference type="EMBL" id="KAE9277692.1"/>
    </source>
</evidence>
<dbReference type="Proteomes" id="UP000488956">
    <property type="component" value="Unassembled WGS sequence"/>
</dbReference>
<dbReference type="EMBL" id="QXFY01004410">
    <property type="protein sequence ID" value="KAE9277692.1"/>
    <property type="molecule type" value="Genomic_DNA"/>
</dbReference>
<evidence type="ECO:0008006" key="15">
    <source>
        <dbReference type="Google" id="ProtNLM"/>
    </source>
</evidence>
<reference evidence="9 10" key="1">
    <citation type="submission" date="2018-08" db="EMBL/GenBank/DDBJ databases">
        <title>Genomic investigation of the strawberry pathogen Phytophthora fragariae indicates pathogenicity is determined by transcriptional variation in three key races.</title>
        <authorList>
            <person name="Adams T.M."/>
            <person name="Armitage A.D."/>
            <person name="Sobczyk M.K."/>
            <person name="Bates H.J."/>
            <person name="Dunwell J.M."/>
            <person name="Nellist C.F."/>
            <person name="Harrison R.J."/>
        </authorList>
    </citation>
    <scope>NUCLEOTIDE SEQUENCE [LARGE SCALE GENOMIC DNA]</scope>
    <source>
        <strain evidence="7 12">BC-23</strain>
        <strain evidence="6 10">NOV-27</strain>
        <strain evidence="8 13">NOV-77</strain>
        <strain evidence="3 9">NOV-9</strain>
        <strain evidence="5 14">ONT-3</strain>
        <strain evidence="4 11">SCRP245</strain>
    </source>
</reference>
<evidence type="ECO:0000313" key="13">
    <source>
        <dbReference type="Proteomes" id="UP000486351"/>
    </source>
</evidence>
<evidence type="ECO:0000313" key="3">
    <source>
        <dbReference type="EMBL" id="KAE8916305.1"/>
    </source>
</evidence>
<dbReference type="EMBL" id="QXGF01010918">
    <property type="protein sequence ID" value="KAE8916305.1"/>
    <property type="molecule type" value="Genomic_DNA"/>
</dbReference>
<dbReference type="Proteomes" id="UP000476176">
    <property type="component" value="Unassembled WGS sequence"/>
</dbReference>
<feature type="signal peptide" evidence="2">
    <location>
        <begin position="1"/>
        <end position="16"/>
    </location>
</feature>
<dbReference type="EMBL" id="QXGB01011513">
    <property type="protein sequence ID" value="KAE9148056.1"/>
    <property type="molecule type" value="Genomic_DNA"/>
</dbReference>
<evidence type="ECO:0000313" key="10">
    <source>
        <dbReference type="Proteomes" id="UP000433483"/>
    </source>
</evidence>
<dbReference type="EMBL" id="QXGC01012191">
    <property type="protein sequence ID" value="KAE9148763.1"/>
    <property type="molecule type" value="Genomic_DNA"/>
</dbReference>
<evidence type="ECO:0000256" key="1">
    <source>
        <dbReference type="SAM" id="MobiDB-lite"/>
    </source>
</evidence>
<organism evidence="3 9">
    <name type="scientific">Phytophthora fragariae</name>
    <dbReference type="NCBI Taxonomy" id="53985"/>
    <lineage>
        <taxon>Eukaryota</taxon>
        <taxon>Sar</taxon>
        <taxon>Stramenopiles</taxon>
        <taxon>Oomycota</taxon>
        <taxon>Peronosporomycetes</taxon>
        <taxon>Peronosporales</taxon>
        <taxon>Peronosporaceae</taxon>
        <taxon>Phytophthora</taxon>
    </lineage>
</organism>
<evidence type="ECO:0000313" key="4">
    <source>
        <dbReference type="EMBL" id="KAE8951280.1"/>
    </source>
</evidence>
<evidence type="ECO:0000313" key="7">
    <source>
        <dbReference type="EMBL" id="KAE9148763.1"/>
    </source>
</evidence>
<sequence length="56" mass="5944">MQRYVAISLLLVTTAGLEPPSSRRFGGRSCRDFGGTRASGGGVHRLLRSSRAKVPG</sequence>
<feature type="compositionally biased region" description="Basic residues" evidence="1">
    <location>
        <begin position="45"/>
        <end position="56"/>
    </location>
</feature>
<evidence type="ECO:0000313" key="12">
    <source>
        <dbReference type="Proteomes" id="UP000476176"/>
    </source>
</evidence>
<evidence type="ECO:0000313" key="14">
    <source>
        <dbReference type="Proteomes" id="UP000488956"/>
    </source>
</evidence>
<keyword evidence="2" id="KW-0732">Signal</keyword>
<evidence type="ECO:0000313" key="6">
    <source>
        <dbReference type="EMBL" id="KAE9148056.1"/>
    </source>
</evidence>
<dbReference type="EMBL" id="QXFW01012135">
    <property type="protein sequence ID" value="KAE8951280.1"/>
    <property type="molecule type" value="Genomic_DNA"/>
</dbReference>
<evidence type="ECO:0000313" key="11">
    <source>
        <dbReference type="Proteomes" id="UP000460718"/>
    </source>
</evidence>
<keyword evidence="10" id="KW-1185">Reference proteome</keyword>
<gene>
    <name evidence="7" type="ORF">PF004_g32954</name>
    <name evidence="6" type="ORF">PF005_g33589</name>
    <name evidence="8" type="ORF">PF008_g28796</name>
    <name evidence="3" type="ORF">PF009_g33369</name>
    <name evidence="5" type="ORF">PF010_g31957</name>
    <name evidence="4" type="ORF">PF011_g33013</name>
</gene>